<organism evidence="1 2">
    <name type="scientific">Pontibacter populi</name>
    <dbReference type="NCBI Taxonomy" id="890055"/>
    <lineage>
        <taxon>Bacteria</taxon>
        <taxon>Pseudomonadati</taxon>
        <taxon>Bacteroidota</taxon>
        <taxon>Cytophagia</taxon>
        <taxon>Cytophagales</taxon>
        <taxon>Hymenobacteraceae</taxon>
        <taxon>Pontibacter</taxon>
    </lineage>
</organism>
<comment type="caution">
    <text evidence="1">The sequence shown here is derived from an EMBL/GenBank/DDBJ whole genome shotgun (WGS) entry which is preliminary data.</text>
</comment>
<proteinExistence type="predicted"/>
<keyword evidence="2" id="KW-1185">Reference proteome</keyword>
<dbReference type="PROSITE" id="PS51257">
    <property type="entry name" value="PROKAR_LIPOPROTEIN"/>
    <property type="match status" value="1"/>
</dbReference>
<protein>
    <recommendedName>
        <fullName evidence="3">NlpE C-terminal OB domain-containing protein</fullName>
    </recommendedName>
</protein>
<sequence length="227" mass="25357">MKKLYFLLLSAGLFVSCDKENVSPDITYPSTYKTIRFYNTTPVIMYTSGGQVKDQARVNAFADRYSDWYFLENKEQAPSSEQYLKLLSAEEAESSSNGTTNSLDVHKEGDLFVFTSKTEGTVTVTTGSAHFRDVQFAVSKYKPVITEWQQLAPATGYAYTYKTKNRFYAHLKNKELQLPRMFITLKSTNGSTITSATSNVFDAAGLTELNAGDTLIVQSFINAAVKQ</sequence>
<dbReference type="Proteomes" id="UP001476807">
    <property type="component" value="Unassembled WGS sequence"/>
</dbReference>
<evidence type="ECO:0008006" key="3">
    <source>
        <dbReference type="Google" id="ProtNLM"/>
    </source>
</evidence>
<evidence type="ECO:0000313" key="1">
    <source>
        <dbReference type="EMBL" id="MER2998463.1"/>
    </source>
</evidence>
<reference evidence="1 2" key="1">
    <citation type="submission" date="2024-06" db="EMBL/GenBank/DDBJ databases">
        <title>Pontibacter populi HYL7-15.</title>
        <authorList>
            <person name="Kim M.K."/>
        </authorList>
    </citation>
    <scope>NUCLEOTIDE SEQUENCE [LARGE SCALE GENOMIC DNA]</scope>
    <source>
        <strain evidence="1 2">HYL7-15</strain>
    </source>
</reference>
<evidence type="ECO:0000313" key="2">
    <source>
        <dbReference type="Proteomes" id="UP001476807"/>
    </source>
</evidence>
<dbReference type="EMBL" id="JBEOKT010000011">
    <property type="protein sequence ID" value="MER2998463.1"/>
    <property type="molecule type" value="Genomic_DNA"/>
</dbReference>
<dbReference type="RefSeq" id="WP_350412919.1">
    <property type="nucleotide sequence ID" value="NZ_JBEOKT010000011.1"/>
</dbReference>
<accession>A0ABV1RVQ1</accession>
<name>A0ABV1RVQ1_9BACT</name>
<gene>
    <name evidence="1" type="ORF">ABS362_12980</name>
</gene>